<dbReference type="PANTHER" id="PTHR38454:SF1">
    <property type="entry name" value="INTEGRAL MEMBRANE PROTEIN"/>
    <property type="match status" value="1"/>
</dbReference>
<accession>A0A9D7SUG6</accession>
<feature type="transmembrane region" description="Helical" evidence="1">
    <location>
        <begin position="355"/>
        <end position="373"/>
    </location>
</feature>
<dbReference type="EMBL" id="JADKGY010000005">
    <property type="protein sequence ID" value="MBK9982208.1"/>
    <property type="molecule type" value="Genomic_DNA"/>
</dbReference>
<reference evidence="2 3" key="1">
    <citation type="submission" date="2020-10" db="EMBL/GenBank/DDBJ databases">
        <title>Connecting structure to function with the recovery of over 1000 high-quality activated sludge metagenome-assembled genomes encoding full-length rRNA genes using long-read sequencing.</title>
        <authorList>
            <person name="Singleton C.M."/>
            <person name="Petriglieri F."/>
            <person name="Kristensen J.M."/>
            <person name="Kirkegaard R.H."/>
            <person name="Michaelsen T.Y."/>
            <person name="Andersen M.H."/>
            <person name="Karst S.M."/>
            <person name="Dueholm M.S."/>
            <person name="Nielsen P.H."/>
            <person name="Albertsen M."/>
        </authorList>
    </citation>
    <scope>NUCLEOTIDE SEQUENCE [LARGE SCALE GENOMIC DNA]</scope>
    <source>
        <strain evidence="2">Ribe_18-Q3-R11-54_MAXAC.273</strain>
    </source>
</reference>
<comment type="caution">
    <text evidence="2">The sequence shown here is derived from an EMBL/GenBank/DDBJ whole genome shotgun (WGS) entry which is preliminary data.</text>
</comment>
<dbReference type="Proteomes" id="UP000808337">
    <property type="component" value="Unassembled WGS sequence"/>
</dbReference>
<dbReference type="Pfam" id="PF09586">
    <property type="entry name" value="YfhO"/>
    <property type="match status" value="2"/>
</dbReference>
<keyword evidence="1" id="KW-0812">Transmembrane</keyword>
<dbReference type="InterPro" id="IPR018580">
    <property type="entry name" value="Uncharacterised_YfhO"/>
</dbReference>
<keyword evidence="1" id="KW-0472">Membrane</keyword>
<dbReference type="AlphaFoldDB" id="A0A9D7SUG6"/>
<evidence type="ECO:0000313" key="3">
    <source>
        <dbReference type="Proteomes" id="UP000808337"/>
    </source>
</evidence>
<evidence type="ECO:0000313" key="2">
    <source>
        <dbReference type="EMBL" id="MBK9982208.1"/>
    </source>
</evidence>
<feature type="transmembrane region" description="Helical" evidence="1">
    <location>
        <begin position="46"/>
        <end position="67"/>
    </location>
</feature>
<keyword evidence="1" id="KW-1133">Transmembrane helix</keyword>
<protein>
    <submittedName>
        <fullName evidence="2">YfhO family protein</fullName>
    </submittedName>
</protein>
<dbReference type="PANTHER" id="PTHR38454">
    <property type="entry name" value="INTEGRAL MEMBRANE PROTEIN-RELATED"/>
    <property type="match status" value="1"/>
</dbReference>
<feature type="transmembrane region" description="Helical" evidence="1">
    <location>
        <begin position="20"/>
        <end position="39"/>
    </location>
</feature>
<evidence type="ECO:0000256" key="1">
    <source>
        <dbReference type="SAM" id="Phobius"/>
    </source>
</evidence>
<name>A0A9D7SUG6_9BACT</name>
<sequence>MVVLIWYPYHEPKVTISQSVQIRASLFLVLYSIFISMLSSDKFAKIILPLLLVTVILEAGIFSWPAFNERVSLHKADIRNKKYQFDNSMEAVDYIKKIDQGLFYRVDKVFGSVKSGYNDGMVQDFFGTKMYQSHNHKNYVNFLDEMGIIDGSQERNTRWLLGLSNNPYLHPLFSIKYLLSKDNSQSSVNPSIYSEVSKAGDVHIYQNKYFLPFGIPFDQYIDYDDFKNLPNGEKQGAIYRGVVLEDRVMDGHIKLNKIPFSSLEGSTNDALNHMRMMQDKAMKMTYFNQNRIIGSIEVEKPSVVFFSIPYDIGWKVKVDDVRSDFVQADIGFTGLYVEPGKHVIDLYYEPPLSKIGWLGYLGAFAIGFGIYRFRTKFWA</sequence>
<gene>
    <name evidence="2" type="ORF">IPP15_07250</name>
</gene>
<organism evidence="2 3">
    <name type="scientific">Candidatus Opimibacter skivensis</name>
    <dbReference type="NCBI Taxonomy" id="2982028"/>
    <lineage>
        <taxon>Bacteria</taxon>
        <taxon>Pseudomonadati</taxon>
        <taxon>Bacteroidota</taxon>
        <taxon>Saprospiria</taxon>
        <taxon>Saprospirales</taxon>
        <taxon>Saprospiraceae</taxon>
        <taxon>Candidatus Opimibacter</taxon>
    </lineage>
</organism>
<proteinExistence type="predicted"/>